<dbReference type="PROSITE" id="PS00141">
    <property type="entry name" value="ASP_PROTEASE"/>
    <property type="match status" value="1"/>
</dbReference>
<name>U6K5L5_9EIME</name>
<evidence type="ECO:0000313" key="2">
    <source>
        <dbReference type="EMBL" id="CDJ33139.1"/>
    </source>
</evidence>
<dbReference type="CDD" id="cd00303">
    <property type="entry name" value="retropepsin_like"/>
    <property type="match status" value="1"/>
</dbReference>
<sequence>MDRKRNDNRTSPLLQNGTIRRATGTKAGGTGHRRAGSKLMGTGKEPTRAHPVRDVTRVCSGGKTAVLRLEILGYQCEGLLDTGASRSFIQPTVVKKLGLRTRALTEEYSFTVANGEVIRIYTEVPRLTIICGRECFTGNFLVGQVPYAVILGIDWLDKYKVAWFFESDRLRTYVNGRMHSLPVLRKEGERLDGTPRTRETPKTETDCAYEALAHQISQMTAEEAAVFLRPTPKRYKAKTRRKRGIKIKDLINRARKNTEEMKGATEGLNCIIMLPETGVVLDKHRAGAHGKGMSLA</sequence>
<dbReference type="VEuPathDB" id="ToxoDB:EMH_0014920"/>
<feature type="region of interest" description="Disordered" evidence="1">
    <location>
        <begin position="1"/>
        <end position="49"/>
    </location>
</feature>
<gene>
    <name evidence="2" type="ORF">EMH_0014920</name>
</gene>
<dbReference type="SUPFAM" id="SSF50630">
    <property type="entry name" value="Acid proteases"/>
    <property type="match status" value="1"/>
</dbReference>
<reference evidence="2" key="1">
    <citation type="submission" date="2013-10" db="EMBL/GenBank/DDBJ databases">
        <title>Genomic analysis of the causative agents of coccidiosis in chickens.</title>
        <authorList>
            <person name="Reid A.J."/>
            <person name="Blake D."/>
            <person name="Billington K."/>
            <person name="Browne H."/>
            <person name="Dunn M."/>
            <person name="Hung S."/>
            <person name="Kawahara F."/>
            <person name="Miranda-Saavedra D."/>
            <person name="Mourier T."/>
            <person name="Nagra H."/>
            <person name="Otto T.D."/>
            <person name="Rawlings N."/>
            <person name="Sanchez A."/>
            <person name="Sanders M."/>
            <person name="Subramaniam C."/>
            <person name="Tay Y."/>
            <person name="Dear P."/>
            <person name="Doerig C."/>
            <person name="Gruber A."/>
            <person name="Parkinson J."/>
            <person name="Shirley M."/>
            <person name="Wan K.L."/>
            <person name="Berriman M."/>
            <person name="Tomley F."/>
            <person name="Pain A."/>
        </authorList>
    </citation>
    <scope>NUCLEOTIDE SEQUENCE [LARGE SCALE GENOMIC DNA]</scope>
    <source>
        <strain evidence="2">Houghton</strain>
    </source>
</reference>
<dbReference type="Pfam" id="PF13975">
    <property type="entry name" value="gag-asp_proteas"/>
    <property type="match status" value="1"/>
</dbReference>
<evidence type="ECO:0008006" key="4">
    <source>
        <dbReference type="Google" id="ProtNLM"/>
    </source>
</evidence>
<dbReference type="Proteomes" id="UP000030744">
    <property type="component" value="Unassembled WGS sequence"/>
</dbReference>
<proteinExistence type="predicted"/>
<dbReference type="OrthoDB" id="2431547at2759"/>
<dbReference type="GO" id="GO:0004190">
    <property type="term" value="F:aspartic-type endopeptidase activity"/>
    <property type="evidence" value="ECO:0007669"/>
    <property type="project" value="InterPro"/>
</dbReference>
<protein>
    <recommendedName>
        <fullName evidence="4">Peptidase A2 domain-containing protein</fullName>
    </recommendedName>
</protein>
<dbReference type="AlphaFoldDB" id="U6K5L5"/>
<dbReference type="GeneID" id="25376446"/>
<dbReference type="InterPro" id="IPR021109">
    <property type="entry name" value="Peptidase_aspartic_dom_sf"/>
</dbReference>
<organism evidence="2 3">
    <name type="scientific">Eimeria mitis</name>
    <dbReference type="NCBI Taxonomy" id="44415"/>
    <lineage>
        <taxon>Eukaryota</taxon>
        <taxon>Sar</taxon>
        <taxon>Alveolata</taxon>
        <taxon>Apicomplexa</taxon>
        <taxon>Conoidasida</taxon>
        <taxon>Coccidia</taxon>
        <taxon>Eucoccidiorida</taxon>
        <taxon>Eimeriorina</taxon>
        <taxon>Eimeriidae</taxon>
        <taxon>Eimeria</taxon>
    </lineage>
</organism>
<reference evidence="2" key="2">
    <citation type="submission" date="2013-10" db="EMBL/GenBank/DDBJ databases">
        <authorList>
            <person name="Aslett M."/>
        </authorList>
    </citation>
    <scope>NUCLEOTIDE SEQUENCE [LARGE SCALE GENOMIC DNA]</scope>
    <source>
        <strain evidence="2">Houghton</strain>
    </source>
</reference>
<evidence type="ECO:0000313" key="3">
    <source>
        <dbReference type="Proteomes" id="UP000030744"/>
    </source>
</evidence>
<dbReference type="InterPro" id="IPR001969">
    <property type="entry name" value="Aspartic_peptidase_AS"/>
</dbReference>
<evidence type="ECO:0000256" key="1">
    <source>
        <dbReference type="SAM" id="MobiDB-lite"/>
    </source>
</evidence>
<accession>U6K5L5</accession>
<dbReference type="GO" id="GO:0006508">
    <property type="term" value="P:proteolysis"/>
    <property type="evidence" value="ECO:0007669"/>
    <property type="project" value="InterPro"/>
</dbReference>
<keyword evidence="3" id="KW-1185">Reference proteome</keyword>
<dbReference type="Gene3D" id="2.40.70.10">
    <property type="entry name" value="Acid Proteases"/>
    <property type="match status" value="1"/>
</dbReference>
<dbReference type="EMBL" id="HG684908">
    <property type="protein sequence ID" value="CDJ33139.1"/>
    <property type="molecule type" value="Genomic_DNA"/>
</dbReference>
<dbReference type="RefSeq" id="XP_013355703.1">
    <property type="nucleotide sequence ID" value="XM_013500249.1"/>
</dbReference>